<dbReference type="InterPro" id="IPR025641">
    <property type="entry name" value="DUF4340"/>
</dbReference>
<protein>
    <submittedName>
        <fullName evidence="3">DUF4340 domain-containing protein</fullName>
    </submittedName>
</protein>
<evidence type="ECO:0000313" key="4">
    <source>
        <dbReference type="Proteomes" id="UP001652432"/>
    </source>
</evidence>
<evidence type="ECO:0000313" key="3">
    <source>
        <dbReference type="EMBL" id="MCU6743318.1"/>
    </source>
</evidence>
<feature type="compositionally biased region" description="Acidic residues" evidence="1">
    <location>
        <begin position="179"/>
        <end position="192"/>
    </location>
</feature>
<dbReference type="Pfam" id="PF14238">
    <property type="entry name" value="DUF4340"/>
    <property type="match status" value="1"/>
</dbReference>
<feature type="domain" description="DUF4340" evidence="2">
    <location>
        <begin position="73"/>
        <end position="176"/>
    </location>
</feature>
<dbReference type="EMBL" id="JAOQKJ010000002">
    <property type="protein sequence ID" value="MCU6743318.1"/>
    <property type="molecule type" value="Genomic_DNA"/>
</dbReference>
<dbReference type="RefSeq" id="WP_262572963.1">
    <property type="nucleotide sequence ID" value="NZ_JAOQKJ010000002.1"/>
</dbReference>
<dbReference type="Proteomes" id="UP001652432">
    <property type="component" value="Unassembled WGS sequence"/>
</dbReference>
<feature type="region of interest" description="Disordered" evidence="1">
    <location>
        <begin position="173"/>
        <end position="192"/>
    </location>
</feature>
<sequence>MNKKKKRNLILLIVLFLILMAGYLGYGYYKENHQTEEEPVTAKVLEIDSSKVTEIGITQGETSVNLKKEGDVWTSEDDDSISIDSDKVESFLTDACEIPADLVIPDVTDFDQYGLTDSENTISLQWDDDLYVITIGDQNSNAGGFFYVRVNDEDTVYTIENSVRYALEKTMDDFATSEADSETETETGSETE</sequence>
<organism evidence="3 4">
    <name type="scientific">Suilimivivens aceti</name>
    <dbReference type="NCBI Taxonomy" id="2981774"/>
    <lineage>
        <taxon>Bacteria</taxon>
        <taxon>Bacillati</taxon>
        <taxon>Bacillota</taxon>
        <taxon>Clostridia</taxon>
        <taxon>Lachnospirales</taxon>
        <taxon>Lachnospiraceae</taxon>
        <taxon>Suilimivivens</taxon>
    </lineage>
</organism>
<evidence type="ECO:0000256" key="1">
    <source>
        <dbReference type="SAM" id="MobiDB-lite"/>
    </source>
</evidence>
<reference evidence="3 4" key="1">
    <citation type="journal article" date="2021" name="ISME Commun">
        <title>Automated analysis of genomic sequences facilitates high-throughput and comprehensive description of bacteria.</title>
        <authorList>
            <person name="Hitch T.C.A."/>
        </authorList>
    </citation>
    <scope>NUCLEOTIDE SEQUENCE [LARGE SCALE GENOMIC DNA]</scope>
    <source>
        <strain evidence="3 4">Sanger_18</strain>
    </source>
</reference>
<keyword evidence="4" id="KW-1185">Reference proteome</keyword>
<evidence type="ECO:0000259" key="2">
    <source>
        <dbReference type="Pfam" id="PF14238"/>
    </source>
</evidence>
<comment type="caution">
    <text evidence="3">The sequence shown here is derived from an EMBL/GenBank/DDBJ whole genome shotgun (WGS) entry which is preliminary data.</text>
</comment>
<proteinExistence type="predicted"/>
<name>A0ABT2SZ93_9FIRM</name>
<accession>A0ABT2SZ93</accession>
<gene>
    <name evidence="3" type="ORF">OCV77_02165</name>
</gene>